<keyword evidence="10" id="KW-0804">Transcription</keyword>
<keyword evidence="7" id="KW-0227">DNA damage</keyword>
<evidence type="ECO:0000256" key="9">
    <source>
        <dbReference type="ARBA" id="ARBA00023159"/>
    </source>
</evidence>
<dbReference type="EMBL" id="BBIO01000019">
    <property type="protein sequence ID" value="GAK46448.1"/>
    <property type="molecule type" value="Genomic_DNA"/>
</dbReference>
<dbReference type="eggNOG" id="COG2169">
    <property type="taxonomic scope" value="Bacteria"/>
</dbReference>
<evidence type="ECO:0000256" key="7">
    <source>
        <dbReference type="ARBA" id="ARBA00022763"/>
    </source>
</evidence>
<dbReference type="SUPFAM" id="SSF53155">
    <property type="entry name" value="Methylated DNA-protein cysteine methyltransferase domain"/>
    <property type="match status" value="1"/>
</dbReference>
<dbReference type="Gene3D" id="3.30.160.70">
    <property type="entry name" value="Methylated DNA-protein cysteine methyltransferase domain"/>
    <property type="match status" value="1"/>
</dbReference>
<name>A0A081BEI0_9HYPH</name>
<evidence type="ECO:0000256" key="10">
    <source>
        <dbReference type="ARBA" id="ARBA00023163"/>
    </source>
</evidence>
<dbReference type="SUPFAM" id="SSF46767">
    <property type="entry name" value="Methylated DNA-protein cysteine methyltransferase, C-terminal domain"/>
    <property type="match status" value="1"/>
</dbReference>
<dbReference type="InterPro" id="IPR004026">
    <property type="entry name" value="Ada_DNA_repair_Zn-bd"/>
</dbReference>
<dbReference type="CDD" id="cd06445">
    <property type="entry name" value="ATase"/>
    <property type="match status" value="1"/>
</dbReference>
<dbReference type="InterPro" id="IPR018060">
    <property type="entry name" value="HTH_AraC"/>
</dbReference>
<dbReference type="PANTHER" id="PTHR10815">
    <property type="entry name" value="METHYLATED-DNA--PROTEIN-CYSTEINE METHYLTRANSFERASE"/>
    <property type="match status" value="1"/>
</dbReference>
<dbReference type="AlphaFoldDB" id="A0A081BEI0"/>
<keyword evidence="8" id="KW-0805">Transcription regulation</keyword>
<dbReference type="GO" id="GO:0003700">
    <property type="term" value="F:DNA-binding transcription factor activity"/>
    <property type="evidence" value="ECO:0007669"/>
    <property type="project" value="InterPro"/>
</dbReference>
<keyword evidence="6 14" id="KW-0808">Transferase</keyword>
<dbReference type="InterPro" id="IPR001497">
    <property type="entry name" value="MethylDNA_cys_MeTrfase_AS"/>
</dbReference>
<dbReference type="GO" id="GO:0003908">
    <property type="term" value="F:methylated-DNA-[protein]-cysteine S-methyltransferase activity"/>
    <property type="evidence" value="ECO:0007669"/>
    <property type="project" value="UniProtKB-EC"/>
</dbReference>
<reference evidence="14 15" key="1">
    <citation type="submission" date="2014-07" db="EMBL/GenBank/DDBJ databases">
        <title>Tepidicaulis marinum gen. nov., sp. nov., a novel marine bacterium denitrifying nitrate to nitrous oxide strictly under microaerobic conditions.</title>
        <authorList>
            <person name="Takeuchi M."/>
            <person name="Yamagishi T."/>
            <person name="Kamagata Y."/>
            <person name="Oshima K."/>
            <person name="Hattori M."/>
            <person name="Katayama T."/>
            <person name="Hanada S."/>
            <person name="Tamaki H."/>
            <person name="Marumo K."/>
            <person name="Maeda H."/>
            <person name="Nedachi M."/>
            <person name="Iwasaki W."/>
            <person name="Suwa Y."/>
            <person name="Sakata S."/>
        </authorList>
    </citation>
    <scope>NUCLEOTIDE SEQUENCE [LARGE SCALE GENOMIC DNA]</scope>
    <source>
        <strain evidence="14 15">MA2</strain>
    </source>
</reference>
<protein>
    <recommendedName>
        <fullName evidence="4">methylated-DNA--[protein]-cysteine S-methyltransferase</fullName>
        <ecNumber evidence="4">2.1.1.63</ecNumber>
    </recommendedName>
</protein>
<dbReference type="GO" id="GO:0032259">
    <property type="term" value="P:methylation"/>
    <property type="evidence" value="ECO:0007669"/>
    <property type="project" value="UniProtKB-KW"/>
</dbReference>
<dbReference type="eggNOG" id="COG0350">
    <property type="taxonomic scope" value="Bacteria"/>
</dbReference>
<dbReference type="PANTHER" id="PTHR10815:SF5">
    <property type="entry name" value="METHYLATED-DNA--PROTEIN-CYSTEINE METHYLTRANSFERASE"/>
    <property type="match status" value="1"/>
</dbReference>
<dbReference type="Pfam" id="PF12833">
    <property type="entry name" value="HTH_18"/>
    <property type="match status" value="1"/>
</dbReference>
<evidence type="ECO:0000259" key="13">
    <source>
        <dbReference type="PROSITE" id="PS01124"/>
    </source>
</evidence>
<dbReference type="EC" id="2.1.1.63" evidence="4"/>
<keyword evidence="5 14" id="KW-0489">Methyltransferase</keyword>
<accession>A0A081BEI0</accession>
<dbReference type="InterPro" id="IPR014048">
    <property type="entry name" value="MethylDNA_cys_MeTrfase_DNA-bd"/>
</dbReference>
<evidence type="ECO:0000256" key="12">
    <source>
        <dbReference type="ARBA" id="ARBA00049348"/>
    </source>
</evidence>
<dbReference type="InterPro" id="IPR009057">
    <property type="entry name" value="Homeodomain-like_sf"/>
</dbReference>
<gene>
    <name evidence="14" type="ORF">M2A_2947</name>
</gene>
<keyword evidence="9" id="KW-0010">Activator</keyword>
<dbReference type="Gene3D" id="1.10.10.10">
    <property type="entry name" value="Winged helix-like DNA-binding domain superfamily/Winged helix DNA-binding domain"/>
    <property type="match status" value="1"/>
</dbReference>
<dbReference type="InterPro" id="IPR036631">
    <property type="entry name" value="MGMT_N_sf"/>
</dbReference>
<evidence type="ECO:0000256" key="5">
    <source>
        <dbReference type="ARBA" id="ARBA00022603"/>
    </source>
</evidence>
<comment type="catalytic activity">
    <reaction evidence="12">
        <text>a 6-O-methyl-2'-deoxyguanosine in DNA + L-cysteinyl-[protein] = S-methyl-L-cysteinyl-[protein] + a 2'-deoxyguanosine in DNA</text>
        <dbReference type="Rhea" id="RHEA:24000"/>
        <dbReference type="Rhea" id="RHEA-COMP:10131"/>
        <dbReference type="Rhea" id="RHEA-COMP:10132"/>
        <dbReference type="Rhea" id="RHEA-COMP:11367"/>
        <dbReference type="Rhea" id="RHEA-COMP:11368"/>
        <dbReference type="ChEBI" id="CHEBI:29950"/>
        <dbReference type="ChEBI" id="CHEBI:82612"/>
        <dbReference type="ChEBI" id="CHEBI:85445"/>
        <dbReference type="ChEBI" id="CHEBI:85448"/>
        <dbReference type="EC" id="2.1.1.63"/>
    </reaction>
</comment>
<comment type="similarity">
    <text evidence="3">Belongs to the MGMT family.</text>
</comment>
<dbReference type="Proteomes" id="UP000028702">
    <property type="component" value="Unassembled WGS sequence"/>
</dbReference>
<dbReference type="SMART" id="SM00342">
    <property type="entry name" value="HTH_ARAC"/>
    <property type="match status" value="1"/>
</dbReference>
<dbReference type="Pfam" id="PF01035">
    <property type="entry name" value="DNA_binding_1"/>
    <property type="match status" value="1"/>
</dbReference>
<comment type="catalytic activity">
    <reaction evidence="1">
        <text>a 4-O-methyl-thymidine in DNA + L-cysteinyl-[protein] = a thymidine in DNA + S-methyl-L-cysteinyl-[protein]</text>
        <dbReference type="Rhea" id="RHEA:53428"/>
        <dbReference type="Rhea" id="RHEA-COMP:10131"/>
        <dbReference type="Rhea" id="RHEA-COMP:10132"/>
        <dbReference type="Rhea" id="RHEA-COMP:13555"/>
        <dbReference type="Rhea" id="RHEA-COMP:13556"/>
        <dbReference type="ChEBI" id="CHEBI:29950"/>
        <dbReference type="ChEBI" id="CHEBI:82612"/>
        <dbReference type="ChEBI" id="CHEBI:137386"/>
        <dbReference type="ChEBI" id="CHEBI:137387"/>
        <dbReference type="EC" id="2.1.1.63"/>
    </reaction>
</comment>
<dbReference type="SUPFAM" id="SSF57884">
    <property type="entry name" value="Ada DNA repair protein, N-terminal domain (N-Ada 10)"/>
    <property type="match status" value="1"/>
</dbReference>
<evidence type="ECO:0000313" key="15">
    <source>
        <dbReference type="Proteomes" id="UP000028702"/>
    </source>
</evidence>
<evidence type="ECO:0000256" key="11">
    <source>
        <dbReference type="ARBA" id="ARBA00023204"/>
    </source>
</evidence>
<sequence>MHGAKTALRAADTRQAGNLPGEEDIRQLFYRAIEQRDGSYDGLFYTGVLTTGIYCKPSCPARTPKLENIRFFPTPAAAEKAGLRACLRCKPSAPFAGEGSWKKVRAMCALFEEAEETPSLGALAKAAGLSEGHAQKLFRKTLGVTPKQYGGAMKLERFRKASRAGHSVTRAIYEAGYGSSSRFYEKESAALGMRPADYGKKGEGQTIFWTCRKTALGTLLIAGTAKGLCTVRFGESEKKLAASLAEEFSNAALLNAEKAAKKSEADTLGTWADALTRYAEGLEAWPELPLDIKATAFQAKVWAALRAVPTGKTATYGQIAAAIGLPQSQRAVARACAMNPVALAIPCHRILPKSGSIGGYHWGPERKEKLLDLEKEPPSEN</sequence>
<evidence type="ECO:0000256" key="8">
    <source>
        <dbReference type="ARBA" id="ARBA00023015"/>
    </source>
</evidence>
<evidence type="ECO:0000256" key="1">
    <source>
        <dbReference type="ARBA" id="ARBA00001286"/>
    </source>
</evidence>
<dbReference type="FunFam" id="1.10.10.10:FF:000214">
    <property type="entry name" value="Methylated-DNA--protein-cysteine methyltransferase"/>
    <property type="match status" value="1"/>
</dbReference>
<proteinExistence type="inferred from homology"/>
<dbReference type="STRING" id="1333998.M2A_2947"/>
<dbReference type="GO" id="GO:0006281">
    <property type="term" value="P:DNA repair"/>
    <property type="evidence" value="ECO:0007669"/>
    <property type="project" value="UniProtKB-KW"/>
</dbReference>
<comment type="caution">
    <text evidence="14">The sequence shown here is derived from an EMBL/GenBank/DDBJ whole genome shotgun (WGS) entry which is preliminary data.</text>
</comment>
<dbReference type="PROSITE" id="PS00374">
    <property type="entry name" value="MGMT"/>
    <property type="match status" value="1"/>
</dbReference>
<evidence type="ECO:0000256" key="6">
    <source>
        <dbReference type="ARBA" id="ARBA00022679"/>
    </source>
</evidence>
<feature type="domain" description="HTH araC/xylS-type" evidence="13">
    <location>
        <begin position="104"/>
        <end position="201"/>
    </location>
</feature>
<keyword evidence="11" id="KW-0234">DNA repair</keyword>
<evidence type="ECO:0000256" key="3">
    <source>
        <dbReference type="ARBA" id="ARBA00008711"/>
    </source>
</evidence>
<dbReference type="InterPro" id="IPR036217">
    <property type="entry name" value="MethylDNA_cys_MeTrfase_DNAb"/>
</dbReference>
<organism evidence="14 15">
    <name type="scientific">Tepidicaulis marinus</name>
    <dbReference type="NCBI Taxonomy" id="1333998"/>
    <lineage>
        <taxon>Bacteria</taxon>
        <taxon>Pseudomonadati</taxon>
        <taxon>Pseudomonadota</taxon>
        <taxon>Alphaproteobacteria</taxon>
        <taxon>Hyphomicrobiales</taxon>
        <taxon>Parvibaculaceae</taxon>
        <taxon>Tepidicaulis</taxon>
    </lineage>
</organism>
<dbReference type="Pfam" id="PF02805">
    <property type="entry name" value="Ada_Zn_binding"/>
    <property type="match status" value="1"/>
</dbReference>
<comment type="cofactor">
    <cofactor evidence="2">
        <name>Zn(2+)</name>
        <dbReference type="ChEBI" id="CHEBI:29105"/>
    </cofactor>
</comment>
<keyword evidence="15" id="KW-1185">Reference proteome</keyword>
<dbReference type="GO" id="GO:0008270">
    <property type="term" value="F:zinc ion binding"/>
    <property type="evidence" value="ECO:0007669"/>
    <property type="project" value="InterPro"/>
</dbReference>
<dbReference type="RefSeq" id="WP_052379528.1">
    <property type="nucleotide sequence ID" value="NZ_BBIO01000019.1"/>
</dbReference>
<dbReference type="GO" id="GO:0043565">
    <property type="term" value="F:sequence-specific DNA binding"/>
    <property type="evidence" value="ECO:0007669"/>
    <property type="project" value="InterPro"/>
</dbReference>
<dbReference type="Gene3D" id="3.40.10.10">
    <property type="entry name" value="DNA Methylphosphotriester Repair Domain"/>
    <property type="match status" value="1"/>
</dbReference>
<dbReference type="InterPro" id="IPR035451">
    <property type="entry name" value="Ada-like_dom_sf"/>
</dbReference>
<dbReference type="SUPFAM" id="SSF46689">
    <property type="entry name" value="Homeodomain-like"/>
    <property type="match status" value="1"/>
</dbReference>
<evidence type="ECO:0000256" key="4">
    <source>
        <dbReference type="ARBA" id="ARBA00011918"/>
    </source>
</evidence>
<dbReference type="Gene3D" id="1.10.10.60">
    <property type="entry name" value="Homeodomain-like"/>
    <property type="match status" value="1"/>
</dbReference>
<evidence type="ECO:0000313" key="14">
    <source>
        <dbReference type="EMBL" id="GAK46448.1"/>
    </source>
</evidence>
<evidence type="ECO:0000256" key="2">
    <source>
        <dbReference type="ARBA" id="ARBA00001947"/>
    </source>
</evidence>
<dbReference type="PROSITE" id="PS01124">
    <property type="entry name" value="HTH_ARAC_FAMILY_2"/>
    <property type="match status" value="1"/>
</dbReference>
<dbReference type="InterPro" id="IPR036388">
    <property type="entry name" value="WH-like_DNA-bd_sf"/>
</dbReference>
<dbReference type="NCBIfam" id="TIGR00589">
    <property type="entry name" value="ogt"/>
    <property type="match status" value="1"/>
</dbReference>